<reference evidence="1 2" key="1">
    <citation type="journal article" date="2014" name="Nature">
        <title>An environmental bacterial taxon with a large and distinct metabolic repertoire.</title>
        <authorList>
            <person name="Wilson M.C."/>
            <person name="Mori T."/>
            <person name="Ruckert C."/>
            <person name="Uria A.R."/>
            <person name="Helf M.J."/>
            <person name="Takada K."/>
            <person name="Gernert C."/>
            <person name="Steffens U.A."/>
            <person name="Heycke N."/>
            <person name="Schmitt S."/>
            <person name="Rinke C."/>
            <person name="Helfrich E.J."/>
            <person name="Brachmann A.O."/>
            <person name="Gurgui C."/>
            <person name="Wakimoto T."/>
            <person name="Kracht M."/>
            <person name="Crusemann M."/>
            <person name="Hentschel U."/>
            <person name="Abe I."/>
            <person name="Matsunaga S."/>
            <person name="Kalinowski J."/>
            <person name="Takeyama H."/>
            <person name="Piel J."/>
        </authorList>
    </citation>
    <scope>NUCLEOTIDE SEQUENCE [LARGE SCALE GENOMIC DNA]</scope>
    <source>
        <strain evidence="2">TSY2</strain>
    </source>
</reference>
<gene>
    <name evidence="1" type="ORF">ETSY2_12030</name>
</gene>
<sequence length="43" mass="5114">MNSIGRLLTKRLRVIVDQLRHQNQALHERLLRLKSEHAESHES</sequence>
<protein>
    <submittedName>
        <fullName evidence="1">Uncharacterized protein</fullName>
    </submittedName>
</protein>
<evidence type="ECO:0000313" key="1">
    <source>
        <dbReference type="EMBL" id="ETX07295.1"/>
    </source>
</evidence>
<dbReference type="EMBL" id="AZHX01000484">
    <property type="protein sequence ID" value="ETX07295.1"/>
    <property type="molecule type" value="Genomic_DNA"/>
</dbReference>
<evidence type="ECO:0000313" key="2">
    <source>
        <dbReference type="Proteomes" id="UP000019140"/>
    </source>
</evidence>
<accession>W4MAW2</accession>
<proteinExistence type="predicted"/>
<dbReference type="HOGENOM" id="CLU_3231132_0_0_7"/>
<keyword evidence="2" id="KW-1185">Reference proteome</keyword>
<dbReference type="AlphaFoldDB" id="W4MAW2"/>
<organism evidence="1 2">
    <name type="scientific">Candidatus Entotheonella gemina</name>
    <dbReference type="NCBI Taxonomy" id="1429439"/>
    <lineage>
        <taxon>Bacteria</taxon>
        <taxon>Pseudomonadati</taxon>
        <taxon>Nitrospinota/Tectimicrobiota group</taxon>
        <taxon>Candidatus Tectimicrobiota</taxon>
        <taxon>Candidatus Entotheonellia</taxon>
        <taxon>Candidatus Entotheonellales</taxon>
        <taxon>Candidatus Entotheonellaceae</taxon>
        <taxon>Candidatus Entotheonella</taxon>
    </lineage>
</organism>
<comment type="caution">
    <text evidence="1">The sequence shown here is derived from an EMBL/GenBank/DDBJ whole genome shotgun (WGS) entry which is preliminary data.</text>
</comment>
<name>W4MAW2_9BACT</name>
<dbReference type="Proteomes" id="UP000019140">
    <property type="component" value="Unassembled WGS sequence"/>
</dbReference>